<dbReference type="PATRIC" id="fig|1121939.11.peg.1302"/>
<accession>S2LG57</accession>
<gene>
    <name evidence="1" type="ORF">L861_19270</name>
</gene>
<dbReference type="AlphaFoldDB" id="S2LG57"/>
<comment type="caution">
    <text evidence="1">The sequence shown here is derived from an EMBL/GenBank/DDBJ whole genome shotgun (WGS) entry which is preliminary data.</text>
</comment>
<sequence>MPEVRIAPGAVHVFPTGQLDENLELENRHNVAGPVMYQIAVRPVVTINMTPDEEYQVQGVNGQQLTVTNNLPNSLYCRWG</sequence>
<keyword evidence="2" id="KW-1185">Reference proteome</keyword>
<organism evidence="1 2">
    <name type="scientific">Litchfieldella anticariensis (strain DSM 16096 / CECT 5854 / CIP 108499 / LMG 22089 / FP35)</name>
    <name type="common">Halomonas anticariensis</name>
    <dbReference type="NCBI Taxonomy" id="1121939"/>
    <lineage>
        <taxon>Bacteria</taxon>
        <taxon>Pseudomonadati</taxon>
        <taxon>Pseudomonadota</taxon>
        <taxon>Gammaproteobacteria</taxon>
        <taxon>Oceanospirillales</taxon>
        <taxon>Halomonadaceae</taxon>
        <taxon>Litchfieldella</taxon>
    </lineage>
</organism>
<dbReference type="EMBL" id="ASTJ01000012">
    <property type="protein sequence ID" value="EPC03676.1"/>
    <property type="molecule type" value="Genomic_DNA"/>
</dbReference>
<reference evidence="1 2" key="1">
    <citation type="journal article" date="2013" name="Genome Announc.">
        <title>Draft genome sequence of the moderately halophilic gammaproteobacterium Halomonas anticariensis FP35.</title>
        <authorList>
            <person name="Tahrioui A."/>
            <person name="Quesada E."/>
            <person name="Llamas I."/>
        </authorList>
    </citation>
    <scope>NUCLEOTIDE SEQUENCE [LARGE SCALE GENOMIC DNA]</scope>
    <source>
        <strain evidence="2">DSM 16096 / CECT 5854 / LMG 22089 / FP35</strain>
    </source>
</reference>
<name>S2LG57_LITA3</name>
<dbReference type="RefSeq" id="WP_016415799.1">
    <property type="nucleotide sequence ID" value="NZ_AUAB01000021.1"/>
</dbReference>
<evidence type="ECO:0000313" key="2">
    <source>
        <dbReference type="Proteomes" id="UP000014463"/>
    </source>
</evidence>
<protein>
    <submittedName>
        <fullName evidence="1">Uncharacterized protein</fullName>
    </submittedName>
</protein>
<dbReference type="Proteomes" id="UP000014463">
    <property type="component" value="Unassembled WGS sequence"/>
</dbReference>
<dbReference type="STRING" id="1121939.L861_19270"/>
<evidence type="ECO:0000313" key="1">
    <source>
        <dbReference type="EMBL" id="EPC03676.1"/>
    </source>
</evidence>
<proteinExistence type="predicted"/>